<evidence type="ECO:0000313" key="2">
    <source>
        <dbReference type="EMBL" id="KKO45430.1"/>
    </source>
</evidence>
<reference evidence="2 3" key="1">
    <citation type="submission" date="2015-03" db="EMBL/GenBank/DDBJ databases">
        <title>Draft genome sequences of two protease-producing strains of Arsukibacterium isolated from two cold and alkaline environments.</title>
        <authorList>
            <person name="Lylloff J.E."/>
            <person name="Skov L.B."/>
            <person name="Jepsen M."/>
            <person name="Hallin P.F."/>
            <person name="Sorensen S.J."/>
            <person name="Stougaard P."/>
            <person name="Glaring M.A."/>
        </authorList>
    </citation>
    <scope>NUCLEOTIDE SEQUENCE [LARGE SCALE GENOMIC DNA]</scope>
    <source>
        <strain evidence="2 3">GCM72</strain>
    </source>
</reference>
<dbReference type="STRING" id="336831.WG68_10270"/>
<organism evidence="2 3">
    <name type="scientific">Arsukibacterium ikkense</name>
    <dbReference type="NCBI Taxonomy" id="336831"/>
    <lineage>
        <taxon>Bacteria</taxon>
        <taxon>Pseudomonadati</taxon>
        <taxon>Pseudomonadota</taxon>
        <taxon>Gammaproteobacteria</taxon>
        <taxon>Chromatiales</taxon>
        <taxon>Chromatiaceae</taxon>
        <taxon>Arsukibacterium</taxon>
    </lineage>
</organism>
<proteinExistence type="predicted"/>
<dbReference type="SUPFAM" id="SSF75304">
    <property type="entry name" value="Amidase signature (AS) enzymes"/>
    <property type="match status" value="1"/>
</dbReference>
<evidence type="ECO:0000259" key="1">
    <source>
        <dbReference type="Pfam" id="PF01425"/>
    </source>
</evidence>
<dbReference type="PATRIC" id="fig|336831.14.peg.935"/>
<feature type="domain" description="Amidase" evidence="1">
    <location>
        <begin position="54"/>
        <end position="495"/>
    </location>
</feature>
<dbReference type="OrthoDB" id="8872210at2"/>
<dbReference type="PANTHER" id="PTHR42678">
    <property type="entry name" value="AMIDASE"/>
    <property type="match status" value="1"/>
</dbReference>
<dbReference type="InterPro" id="IPR036928">
    <property type="entry name" value="AS_sf"/>
</dbReference>
<dbReference type="InterPro" id="IPR023631">
    <property type="entry name" value="Amidase_dom"/>
</dbReference>
<dbReference type="AlphaFoldDB" id="A0A0M2V6Y0"/>
<name>A0A0M2V6Y0_9GAMM</name>
<comment type="caution">
    <text evidence="2">The sequence shown here is derived from an EMBL/GenBank/DDBJ whole genome shotgun (WGS) entry which is preliminary data.</text>
</comment>
<keyword evidence="3" id="KW-1185">Reference proteome</keyword>
<dbReference type="EMBL" id="LAHO01000009">
    <property type="protein sequence ID" value="KKO45430.1"/>
    <property type="molecule type" value="Genomic_DNA"/>
</dbReference>
<dbReference type="Proteomes" id="UP000034228">
    <property type="component" value="Unassembled WGS sequence"/>
</dbReference>
<protein>
    <submittedName>
        <fullName evidence="2">Amidase</fullName>
    </submittedName>
</protein>
<evidence type="ECO:0000313" key="3">
    <source>
        <dbReference type="Proteomes" id="UP000034228"/>
    </source>
</evidence>
<dbReference type="Gene3D" id="3.90.1300.10">
    <property type="entry name" value="Amidase signature (AS) domain"/>
    <property type="match status" value="1"/>
</dbReference>
<dbReference type="Pfam" id="PF01425">
    <property type="entry name" value="Amidase"/>
    <property type="match status" value="1"/>
</dbReference>
<dbReference type="PANTHER" id="PTHR42678:SF34">
    <property type="entry name" value="OS04G0183300 PROTEIN"/>
    <property type="match status" value="1"/>
</dbReference>
<dbReference type="RefSeq" id="WP_046557604.1">
    <property type="nucleotide sequence ID" value="NZ_LAHO01000009.1"/>
</dbReference>
<sequence>MRHVLLGLCLLLAAAGCSETVPGGEPKADFNPAWLSAGAAQQALASGELSSEQLVTYYLQQIAANNNAGYRLAAISDINPDALAQARLLDEERRQGQLRSALHGLPVVLKANIASLDSMPTTAGALALQGHLTPADAELVSQLRLAGAIILAKTNLSEWANFRGEKSASGWSALGGQVRNPHLLSHTPCGSSSGSAVAVAADLALLAVGTETDGSIMCPAAINGIVGIKPTRGAVSGKGIIPIAEAQDIAGPMARTVYGAALLLDALLTPAAQQHFSTPLSQAAAQASAAKKVLLVRAYDKQDAALVPMLDKLAAELSAQGIEVVSTDKWQLPAELYQAELKVLVYEFKRDLERWLTEYQAPEAASTLEHIVAYNRVQGERALAFYGQEYLEQAAAIDLAADYAGYQQALTSSRQLAEAALDQYLREQGFDAIILPSYGPAWPIDHVNGDAFNFGTSTAAAVAGYPSITLPAGYSSILPLGVSLVGLPWSEPELLALASLLEQQLAAYQRPGFVTELTD</sequence>
<dbReference type="PROSITE" id="PS51257">
    <property type="entry name" value="PROKAR_LIPOPROTEIN"/>
    <property type="match status" value="1"/>
</dbReference>
<accession>A0A0M2V6Y0</accession>
<dbReference type="NCBIfam" id="NF006006">
    <property type="entry name" value="PRK08137.1"/>
    <property type="match status" value="1"/>
</dbReference>
<gene>
    <name evidence="2" type="ORF">WG68_10270</name>
</gene>